<evidence type="ECO:0000313" key="13">
    <source>
        <dbReference type="EMBL" id="TMQ64026.1"/>
    </source>
</evidence>
<dbReference type="EMBL" id="VBOZ01000028">
    <property type="protein sequence ID" value="TMQ64026.1"/>
    <property type="molecule type" value="Genomic_DNA"/>
</dbReference>
<dbReference type="SMART" id="SM00228">
    <property type="entry name" value="PDZ"/>
    <property type="match status" value="2"/>
</dbReference>
<dbReference type="NCBIfam" id="TIGR00054">
    <property type="entry name" value="RIP metalloprotease RseP"/>
    <property type="match status" value="1"/>
</dbReference>
<comment type="subcellular location">
    <subcellularLocation>
        <location evidence="2">Membrane</location>
        <topology evidence="2">Multi-pass membrane protein</topology>
    </subcellularLocation>
</comment>
<dbReference type="InterPro" id="IPR041489">
    <property type="entry name" value="PDZ_6"/>
</dbReference>
<dbReference type="SUPFAM" id="SSF50156">
    <property type="entry name" value="PDZ domain-like"/>
    <property type="match status" value="2"/>
</dbReference>
<comment type="similarity">
    <text evidence="3 11">Belongs to the peptidase M50B family.</text>
</comment>
<dbReference type="Gene3D" id="2.30.42.10">
    <property type="match status" value="2"/>
</dbReference>
<comment type="cofactor">
    <cofactor evidence="1 11">
        <name>Zn(2+)</name>
        <dbReference type="ChEBI" id="CHEBI:29105"/>
    </cofactor>
</comment>
<dbReference type="GO" id="GO:0004222">
    <property type="term" value="F:metalloendopeptidase activity"/>
    <property type="evidence" value="ECO:0007669"/>
    <property type="project" value="InterPro"/>
</dbReference>
<keyword evidence="8 11" id="KW-1133">Transmembrane helix</keyword>
<evidence type="ECO:0000256" key="7">
    <source>
        <dbReference type="ARBA" id="ARBA00022833"/>
    </source>
</evidence>
<evidence type="ECO:0000256" key="2">
    <source>
        <dbReference type="ARBA" id="ARBA00004141"/>
    </source>
</evidence>
<dbReference type="Pfam" id="PF02163">
    <property type="entry name" value="Peptidase_M50"/>
    <property type="match status" value="1"/>
</dbReference>
<feature type="domain" description="PDZ" evidence="12">
    <location>
        <begin position="192"/>
        <end position="270"/>
    </location>
</feature>
<dbReference type="GO" id="GO:0016020">
    <property type="term" value="C:membrane"/>
    <property type="evidence" value="ECO:0007669"/>
    <property type="project" value="UniProtKB-SubCell"/>
</dbReference>
<sequence>MTEILPVALYGALILGVLVLVHELGHFLVAKWLGVRVISFSIGMGPRVVGFTRGGTDYRLSLLPLGGFVRMAGDTPEAEDRSGAPDEFLSKPWWTRALITAAGPIANLVFALLVTVAVFLGGIEGRDFATRVSKVDAGSVAGRVGLRPHDQIVNLAGHPARTLSALAVAAEAAAKESGAGTVPLVVEREGREVTLSTPRHEVEAIMSGLDWDMGTVIGRVLIGYPAYDAGLREGDEILSVDGKPIRIWSELSSTLRSKPDAVRTLTVRRADRTFTVTLKTSPEGTIGVSPPEALTYRQTFPPGKAVVLGIQQTFWVTGQIYAGLWSFVSDPVRLHGSIAGPIAIAQVAREQARGGIQQLITFASFISLALMVMNLLPIPILDGGHILFALIEAVRRRPLSLKTQYFFQRIGLFVLIGLVVFAFYNDVSRVTQRKRAEADIDKRLRSTAPADTAATAPGP</sequence>
<dbReference type="AlphaFoldDB" id="A0A538TK79"/>
<dbReference type="PANTHER" id="PTHR42837">
    <property type="entry name" value="REGULATOR OF SIGMA-E PROTEASE RSEP"/>
    <property type="match status" value="1"/>
</dbReference>
<evidence type="ECO:0000259" key="12">
    <source>
        <dbReference type="PROSITE" id="PS50106"/>
    </source>
</evidence>
<keyword evidence="6 11" id="KW-0378">Hydrolase</keyword>
<evidence type="ECO:0000256" key="4">
    <source>
        <dbReference type="ARBA" id="ARBA00022670"/>
    </source>
</evidence>
<dbReference type="EC" id="3.4.24.-" evidence="11"/>
<comment type="caution">
    <text evidence="13">The sequence shown here is derived from an EMBL/GenBank/DDBJ whole genome shotgun (WGS) entry which is preliminary data.</text>
</comment>
<keyword evidence="9 11" id="KW-0482">Metalloprotease</keyword>
<dbReference type="PANTHER" id="PTHR42837:SF2">
    <property type="entry name" value="MEMBRANE METALLOPROTEASE ARASP2, CHLOROPLASTIC-RELATED"/>
    <property type="match status" value="1"/>
</dbReference>
<gene>
    <name evidence="13" type="primary">rseP</name>
    <name evidence="13" type="ORF">E6K79_08545</name>
</gene>
<evidence type="ECO:0000256" key="6">
    <source>
        <dbReference type="ARBA" id="ARBA00022801"/>
    </source>
</evidence>
<evidence type="ECO:0000256" key="9">
    <source>
        <dbReference type="ARBA" id="ARBA00023049"/>
    </source>
</evidence>
<keyword evidence="10 11" id="KW-0472">Membrane</keyword>
<accession>A0A538TK79</accession>
<dbReference type="InterPro" id="IPR001478">
    <property type="entry name" value="PDZ"/>
</dbReference>
<dbReference type="PROSITE" id="PS50106">
    <property type="entry name" value="PDZ"/>
    <property type="match status" value="1"/>
</dbReference>
<evidence type="ECO:0000256" key="3">
    <source>
        <dbReference type="ARBA" id="ARBA00007931"/>
    </source>
</evidence>
<dbReference type="InterPro" id="IPR036034">
    <property type="entry name" value="PDZ_sf"/>
</dbReference>
<protein>
    <recommendedName>
        <fullName evidence="11">Zinc metalloprotease</fullName>
        <ecNumber evidence="11">3.4.24.-</ecNumber>
    </recommendedName>
</protein>
<dbReference type="InterPro" id="IPR008915">
    <property type="entry name" value="Peptidase_M50"/>
</dbReference>
<dbReference type="GO" id="GO:0006508">
    <property type="term" value="P:proteolysis"/>
    <property type="evidence" value="ECO:0007669"/>
    <property type="project" value="UniProtKB-KW"/>
</dbReference>
<dbReference type="Proteomes" id="UP000317691">
    <property type="component" value="Unassembled WGS sequence"/>
</dbReference>
<dbReference type="Pfam" id="PF17820">
    <property type="entry name" value="PDZ_6"/>
    <property type="match status" value="1"/>
</dbReference>
<proteinExistence type="inferred from homology"/>
<evidence type="ECO:0000256" key="1">
    <source>
        <dbReference type="ARBA" id="ARBA00001947"/>
    </source>
</evidence>
<feature type="transmembrane region" description="Helical" evidence="11">
    <location>
        <begin position="406"/>
        <end position="425"/>
    </location>
</feature>
<dbReference type="CDD" id="cd23081">
    <property type="entry name" value="cpPDZ_EcRseP-like"/>
    <property type="match status" value="1"/>
</dbReference>
<dbReference type="CDD" id="cd06163">
    <property type="entry name" value="S2P-M50_PDZ_RseP-like"/>
    <property type="match status" value="2"/>
</dbReference>
<keyword evidence="7 11" id="KW-0862">Zinc</keyword>
<keyword evidence="4 13" id="KW-0645">Protease</keyword>
<keyword evidence="11" id="KW-0479">Metal-binding</keyword>
<evidence type="ECO:0000313" key="14">
    <source>
        <dbReference type="Proteomes" id="UP000317691"/>
    </source>
</evidence>
<evidence type="ECO:0000256" key="5">
    <source>
        <dbReference type="ARBA" id="ARBA00022692"/>
    </source>
</evidence>
<dbReference type="GO" id="GO:0046872">
    <property type="term" value="F:metal ion binding"/>
    <property type="evidence" value="ECO:0007669"/>
    <property type="project" value="UniProtKB-KW"/>
</dbReference>
<evidence type="ECO:0000256" key="11">
    <source>
        <dbReference type="RuleBase" id="RU362031"/>
    </source>
</evidence>
<reference evidence="13 14" key="1">
    <citation type="journal article" date="2019" name="Nat. Microbiol.">
        <title>Mediterranean grassland soil C-N compound turnover is dependent on rainfall and depth, and is mediated by genomically divergent microorganisms.</title>
        <authorList>
            <person name="Diamond S."/>
            <person name="Andeer P.F."/>
            <person name="Li Z."/>
            <person name="Crits-Christoph A."/>
            <person name="Burstein D."/>
            <person name="Anantharaman K."/>
            <person name="Lane K.R."/>
            <person name="Thomas B.C."/>
            <person name="Pan C."/>
            <person name="Northen T.R."/>
            <person name="Banfield J.F."/>
        </authorList>
    </citation>
    <scope>NUCLEOTIDE SEQUENCE [LARGE SCALE GENOMIC DNA]</scope>
    <source>
        <strain evidence="13">WS_9</strain>
    </source>
</reference>
<feature type="transmembrane region" description="Helical" evidence="11">
    <location>
        <begin position="359"/>
        <end position="380"/>
    </location>
</feature>
<keyword evidence="5 11" id="KW-0812">Transmembrane</keyword>
<name>A0A538TK79_UNCEI</name>
<dbReference type="InterPro" id="IPR004387">
    <property type="entry name" value="Pept_M50_Zn"/>
</dbReference>
<evidence type="ECO:0000256" key="10">
    <source>
        <dbReference type="ARBA" id="ARBA00023136"/>
    </source>
</evidence>
<organism evidence="13 14">
    <name type="scientific">Eiseniibacteriota bacterium</name>
    <dbReference type="NCBI Taxonomy" id="2212470"/>
    <lineage>
        <taxon>Bacteria</taxon>
        <taxon>Candidatus Eiseniibacteriota</taxon>
    </lineage>
</organism>
<evidence type="ECO:0000256" key="8">
    <source>
        <dbReference type="ARBA" id="ARBA00022989"/>
    </source>
</evidence>
<feature type="transmembrane region" description="Helical" evidence="11">
    <location>
        <begin position="7"/>
        <end position="29"/>
    </location>
</feature>
<feature type="transmembrane region" description="Helical" evidence="11">
    <location>
        <begin position="97"/>
        <end position="121"/>
    </location>
</feature>